<feature type="region of interest" description="Disordered" evidence="1">
    <location>
        <begin position="74"/>
        <end position="193"/>
    </location>
</feature>
<name>A0A0B6Z8R9_9EUPU</name>
<gene>
    <name evidence="2" type="primary">ORF53499</name>
</gene>
<feature type="compositionally biased region" description="Basic and acidic residues" evidence="1">
    <location>
        <begin position="126"/>
        <end position="168"/>
    </location>
</feature>
<protein>
    <submittedName>
        <fullName evidence="2">Uncharacterized protein</fullName>
    </submittedName>
</protein>
<dbReference type="EMBL" id="HACG01018109">
    <property type="protein sequence ID" value="CEK64974.1"/>
    <property type="molecule type" value="Transcribed_RNA"/>
</dbReference>
<feature type="non-terminal residue" evidence="2">
    <location>
        <position position="193"/>
    </location>
</feature>
<reference evidence="2" key="1">
    <citation type="submission" date="2014-12" db="EMBL/GenBank/DDBJ databases">
        <title>Insight into the proteome of Arion vulgaris.</title>
        <authorList>
            <person name="Aradska J."/>
            <person name="Bulat T."/>
            <person name="Smidak R."/>
            <person name="Sarate P."/>
            <person name="Gangsoo J."/>
            <person name="Sialana F."/>
            <person name="Bilban M."/>
            <person name="Lubec G."/>
        </authorList>
    </citation>
    <scope>NUCLEOTIDE SEQUENCE</scope>
    <source>
        <tissue evidence="2">Skin</tissue>
    </source>
</reference>
<evidence type="ECO:0000256" key="1">
    <source>
        <dbReference type="SAM" id="MobiDB-lite"/>
    </source>
</evidence>
<feature type="compositionally biased region" description="Polar residues" evidence="1">
    <location>
        <begin position="101"/>
        <end position="111"/>
    </location>
</feature>
<feature type="compositionally biased region" description="Basic and acidic residues" evidence="1">
    <location>
        <begin position="74"/>
        <end position="83"/>
    </location>
</feature>
<feature type="non-terminal residue" evidence="2">
    <location>
        <position position="1"/>
    </location>
</feature>
<sequence>KLQQKVKLDIEESEHSEPGSLEIFKNNLMKTLPQVEEHVKDKPDEVILFECNSTNDSLDLDLTKPNLEVLDSKGSEMVHEELNAPKVKSNCGNSKNKDSKSQSLQQKTVISALSERPKRKRKVPNRNRDAEEMLSKMLSHDRDAVPEKKRKIIRESKAADIQKQKLKDGSTFSSADIDDKDNVNSDDKFRGFE</sequence>
<accession>A0A0B6Z8R9</accession>
<dbReference type="AlphaFoldDB" id="A0A0B6Z8R9"/>
<proteinExistence type="predicted"/>
<organism evidence="2">
    <name type="scientific">Arion vulgaris</name>
    <dbReference type="NCBI Taxonomy" id="1028688"/>
    <lineage>
        <taxon>Eukaryota</taxon>
        <taxon>Metazoa</taxon>
        <taxon>Spiralia</taxon>
        <taxon>Lophotrochozoa</taxon>
        <taxon>Mollusca</taxon>
        <taxon>Gastropoda</taxon>
        <taxon>Heterobranchia</taxon>
        <taxon>Euthyneura</taxon>
        <taxon>Panpulmonata</taxon>
        <taxon>Eupulmonata</taxon>
        <taxon>Stylommatophora</taxon>
        <taxon>Helicina</taxon>
        <taxon>Arionoidea</taxon>
        <taxon>Arionidae</taxon>
        <taxon>Arion</taxon>
    </lineage>
</organism>
<feature type="compositionally biased region" description="Basic and acidic residues" evidence="1">
    <location>
        <begin position="180"/>
        <end position="193"/>
    </location>
</feature>
<evidence type="ECO:0000313" key="2">
    <source>
        <dbReference type="EMBL" id="CEK64974.1"/>
    </source>
</evidence>